<keyword evidence="3" id="KW-1185">Reference proteome</keyword>
<keyword evidence="1" id="KW-0175">Coiled coil</keyword>
<reference evidence="2" key="1">
    <citation type="submission" date="2019-08" db="EMBL/GenBank/DDBJ databases">
        <title>The improved chromosome-level genome for the pearl oyster Pinctada fucata martensii using PacBio sequencing and Hi-C.</title>
        <authorList>
            <person name="Zheng Z."/>
        </authorList>
    </citation>
    <scope>NUCLEOTIDE SEQUENCE</scope>
    <source>
        <strain evidence="2">ZZ-2019</strain>
        <tissue evidence="2">Adductor muscle</tissue>
    </source>
</reference>
<feature type="coiled-coil region" evidence="1">
    <location>
        <begin position="294"/>
        <end position="370"/>
    </location>
</feature>
<sequence>RTQLMLTEFKRDNTVKDLERMKEDLLRKKKQVKEYEDQLRFRTGDMRERSHMDDQTEALLQENESLKHRLRQADGLELERDELVRQLELAKEDLFNEQRQARNRVEELKDEVENLTSQLEETKSPHSDFLRRIRKLELENAKLLSEKEELSKVSYLYLLYLYLKSFLEFILVIETILMYIHKIDDEFSIKKKFNMVEFMNFAFCLCRERIGDLEDKLNKERSAKDGVIDDHKRSLQNLRKEMDTAMVQLRENLFLDKQQALEELRQSMDKTRRTDFSRAEDKLRQTVTDHQGVLKKKDGEITELMDIIQRLEAEKEKLEHKNKYDVQQKVEEALNEEKKKMVADREWMVLREREQELEDQRQQNKHAMHDKMAAVARVKDQMRHETLNEIDKVKEKLKQEHRMEIDRLQDTIRKQEDELCQLRAERKGFLRPELENTLDRVERTIVNEINEEVRRNSGLIGIPAKKVDARNFSMDNDSFTTSGRGRTPTTAALDDLVRNVKTQLEKEKNKETDKMKEKLLQVPAYLSFNFFYYVKLNHEHYNHSNGRLPLQTYHYNPSGNIQRQEIERLEREIRTLAENQRRAFTSPVRNSYDDVQSEKMINQLESKIRQLQDENQALRVSKYNSTSTPNLSNPDLYRSSMSVYRPTHQEKLVNFLEQRSKEGLLDSDTAAEHQQRNRNMMSQKMYEMTKLQNSLTDQAKELIHLGQSYQQLNNRASPTRDLNMTR</sequence>
<proteinExistence type="predicted"/>
<evidence type="ECO:0000313" key="3">
    <source>
        <dbReference type="Proteomes" id="UP001186944"/>
    </source>
</evidence>
<feature type="coiled-coil region" evidence="1">
    <location>
        <begin position="73"/>
        <end position="153"/>
    </location>
</feature>
<feature type="coiled-coil region" evidence="1">
    <location>
        <begin position="11"/>
        <end position="38"/>
    </location>
</feature>
<dbReference type="AlphaFoldDB" id="A0AA89BW50"/>
<name>A0AA89BW50_PINIB</name>
<organism evidence="2 3">
    <name type="scientific">Pinctada imbricata</name>
    <name type="common">Atlantic pearl-oyster</name>
    <name type="synonym">Pinctada martensii</name>
    <dbReference type="NCBI Taxonomy" id="66713"/>
    <lineage>
        <taxon>Eukaryota</taxon>
        <taxon>Metazoa</taxon>
        <taxon>Spiralia</taxon>
        <taxon>Lophotrochozoa</taxon>
        <taxon>Mollusca</taxon>
        <taxon>Bivalvia</taxon>
        <taxon>Autobranchia</taxon>
        <taxon>Pteriomorphia</taxon>
        <taxon>Pterioida</taxon>
        <taxon>Pterioidea</taxon>
        <taxon>Pteriidae</taxon>
        <taxon>Pinctada</taxon>
    </lineage>
</organism>
<feature type="coiled-coil region" evidence="1">
    <location>
        <begin position="398"/>
        <end position="451"/>
    </location>
</feature>
<comment type="caution">
    <text evidence="2">The sequence shown here is derived from an EMBL/GenBank/DDBJ whole genome shotgun (WGS) entry which is preliminary data.</text>
</comment>
<dbReference type="EMBL" id="VSWD01000013">
    <property type="protein sequence ID" value="KAK3084773.1"/>
    <property type="molecule type" value="Genomic_DNA"/>
</dbReference>
<feature type="non-terminal residue" evidence="2">
    <location>
        <position position="1"/>
    </location>
</feature>
<dbReference type="Proteomes" id="UP001186944">
    <property type="component" value="Unassembled WGS sequence"/>
</dbReference>
<feature type="coiled-coil region" evidence="1">
    <location>
        <begin position="559"/>
        <end position="621"/>
    </location>
</feature>
<evidence type="ECO:0000256" key="1">
    <source>
        <dbReference type="SAM" id="Coils"/>
    </source>
</evidence>
<evidence type="ECO:0000313" key="2">
    <source>
        <dbReference type="EMBL" id="KAK3084773.1"/>
    </source>
</evidence>
<accession>A0AA89BW50</accession>
<protein>
    <submittedName>
        <fullName evidence="2">Uncharacterized protein</fullName>
    </submittedName>
</protein>
<gene>
    <name evidence="2" type="ORF">FSP39_018603</name>
</gene>